<accession>A0A1C4UBS1</accession>
<proteinExistence type="predicted"/>
<keyword evidence="3" id="KW-0808">Transferase</keyword>
<name>A0A1C4UBS1_9ACTN</name>
<dbReference type="InterPro" id="IPR052523">
    <property type="entry name" value="Trichothecene_AcTrans"/>
</dbReference>
<dbReference type="Proteomes" id="UP000198228">
    <property type="component" value="Chromosome I"/>
</dbReference>
<evidence type="ECO:0000259" key="2">
    <source>
        <dbReference type="Pfam" id="PF13508"/>
    </source>
</evidence>
<organism evidence="3 4">
    <name type="scientific">Micromonospora purpureochromogenes</name>
    <dbReference type="NCBI Taxonomy" id="47872"/>
    <lineage>
        <taxon>Bacteria</taxon>
        <taxon>Bacillati</taxon>
        <taxon>Actinomycetota</taxon>
        <taxon>Actinomycetes</taxon>
        <taxon>Micromonosporales</taxon>
        <taxon>Micromonosporaceae</taxon>
        <taxon>Micromonospora</taxon>
    </lineage>
</organism>
<feature type="domain" description="N-acetyltransferase" evidence="2">
    <location>
        <begin position="119"/>
        <end position="173"/>
    </location>
</feature>
<dbReference type="SUPFAM" id="SSF55729">
    <property type="entry name" value="Acyl-CoA N-acyltransferases (Nat)"/>
    <property type="match status" value="1"/>
</dbReference>
<feature type="region of interest" description="Disordered" evidence="1">
    <location>
        <begin position="178"/>
        <end position="216"/>
    </location>
</feature>
<dbReference type="PANTHER" id="PTHR42791:SF1">
    <property type="entry name" value="N-ACETYLTRANSFERASE DOMAIN-CONTAINING PROTEIN"/>
    <property type="match status" value="1"/>
</dbReference>
<gene>
    <name evidence="3" type="ORF">GA0074696_0259</name>
</gene>
<dbReference type="AlphaFoldDB" id="A0A1C4UBS1"/>
<feature type="compositionally biased region" description="Basic and acidic residues" evidence="1">
    <location>
        <begin position="206"/>
        <end position="216"/>
    </location>
</feature>
<sequence>MDAAVHIRAARWTDKDPAATLIAAALHPTPLAAWLVPDPALRRRVLTDVAAIWVEHAMFYGDIHLTDDLSAATVGFHRYRPIPPPANYRHRLTDAAGPYTDRFDQLDTLLSEPRPTEPHYHLAFLAVHPDARDAGRATAMLTHHRRRLDRIDLPSWADTTTDAHTLYTRHGYTARPAITLPDGPTLQPMRRNPDRRGAVPINAARPADHRRQDLNA</sequence>
<dbReference type="PANTHER" id="PTHR42791">
    <property type="entry name" value="GNAT FAMILY ACETYLTRANSFERASE"/>
    <property type="match status" value="1"/>
</dbReference>
<dbReference type="EMBL" id="LT607410">
    <property type="protein sequence ID" value="SCE69145.1"/>
    <property type="molecule type" value="Genomic_DNA"/>
</dbReference>
<dbReference type="GO" id="GO:0016747">
    <property type="term" value="F:acyltransferase activity, transferring groups other than amino-acyl groups"/>
    <property type="evidence" value="ECO:0007669"/>
    <property type="project" value="InterPro"/>
</dbReference>
<dbReference type="RefSeq" id="WP_088959395.1">
    <property type="nucleotide sequence ID" value="NZ_LT607410.1"/>
</dbReference>
<dbReference type="InterPro" id="IPR016181">
    <property type="entry name" value="Acyl_CoA_acyltransferase"/>
</dbReference>
<dbReference type="Pfam" id="PF13508">
    <property type="entry name" value="Acetyltransf_7"/>
    <property type="match status" value="1"/>
</dbReference>
<evidence type="ECO:0000313" key="3">
    <source>
        <dbReference type="EMBL" id="SCE69145.1"/>
    </source>
</evidence>
<protein>
    <submittedName>
        <fullName evidence="3">Acetyltransferase (GNAT) family protein</fullName>
    </submittedName>
</protein>
<reference evidence="3 4" key="1">
    <citation type="submission" date="2016-06" db="EMBL/GenBank/DDBJ databases">
        <authorList>
            <person name="Kjaerup R.B."/>
            <person name="Dalgaard T.S."/>
            <person name="Juul-Madsen H.R."/>
        </authorList>
    </citation>
    <scope>NUCLEOTIDE SEQUENCE [LARGE SCALE GENOMIC DNA]</scope>
    <source>
        <strain evidence="3 4">DSM 43821</strain>
    </source>
</reference>
<dbReference type="Gene3D" id="3.40.630.30">
    <property type="match status" value="1"/>
</dbReference>
<evidence type="ECO:0000313" key="4">
    <source>
        <dbReference type="Proteomes" id="UP000198228"/>
    </source>
</evidence>
<evidence type="ECO:0000256" key="1">
    <source>
        <dbReference type="SAM" id="MobiDB-lite"/>
    </source>
</evidence>
<dbReference type="InterPro" id="IPR000182">
    <property type="entry name" value="GNAT_dom"/>
</dbReference>